<accession>A0A0D3L2C9</accession>
<evidence type="ECO:0000256" key="1">
    <source>
        <dbReference type="ARBA" id="ARBA00004141"/>
    </source>
</evidence>
<evidence type="ECO:0000256" key="7">
    <source>
        <dbReference type="SAM" id="SignalP"/>
    </source>
</evidence>
<dbReference type="PaxDb" id="2903-EOD42164"/>
<evidence type="ECO:0000256" key="5">
    <source>
        <dbReference type="SAM" id="MobiDB-lite"/>
    </source>
</evidence>
<keyword evidence="3 6" id="KW-1133">Transmembrane helix</keyword>
<feature type="transmembrane region" description="Helical" evidence="6">
    <location>
        <begin position="82"/>
        <end position="103"/>
    </location>
</feature>
<evidence type="ECO:0000313" key="8">
    <source>
        <dbReference type="EnsemblProtists" id="EOD42164"/>
    </source>
</evidence>
<dbReference type="RefSeq" id="XP_005794593.1">
    <property type="nucleotide sequence ID" value="XM_005794536.1"/>
</dbReference>
<dbReference type="GO" id="GO:0016020">
    <property type="term" value="C:membrane"/>
    <property type="evidence" value="ECO:0007669"/>
    <property type="project" value="UniProtKB-SubCell"/>
</dbReference>
<dbReference type="Proteomes" id="UP000013827">
    <property type="component" value="Unassembled WGS sequence"/>
</dbReference>
<dbReference type="AlphaFoldDB" id="A0A0D3L2C9"/>
<organism evidence="8 9">
    <name type="scientific">Emiliania huxleyi (strain CCMP1516)</name>
    <dbReference type="NCBI Taxonomy" id="280463"/>
    <lineage>
        <taxon>Eukaryota</taxon>
        <taxon>Haptista</taxon>
        <taxon>Haptophyta</taxon>
        <taxon>Prymnesiophyceae</taxon>
        <taxon>Isochrysidales</taxon>
        <taxon>Noelaerhabdaceae</taxon>
        <taxon>Emiliania</taxon>
    </lineage>
</organism>
<dbReference type="PANTHER" id="PTHR12570">
    <property type="match status" value="1"/>
</dbReference>
<feature type="region of interest" description="Disordered" evidence="5">
    <location>
        <begin position="217"/>
        <end position="295"/>
    </location>
</feature>
<feature type="transmembrane region" description="Helical" evidence="6">
    <location>
        <begin position="58"/>
        <end position="76"/>
    </location>
</feature>
<feature type="signal peptide" evidence="7">
    <location>
        <begin position="1"/>
        <end position="18"/>
    </location>
</feature>
<sequence>MPLENATLLLLNATTAAAAPSLPRSNDLWWVGVLLDCVATLGGASGKQLLRHAAVTKNNWFIPLGMFFTAVIDPIFDISAYAFAAQSVIAPMAGMVVVWNVVLAPFTLGEAPLWPARPPPRDRGTLLVVLGTACSGFFGNHLVHERTVDEYLALFARPLAQLYYVCFAAVSAVCLYYLRRGQHDDDKGDRPRPRAVLVILAGLYVLCSGEQQSLANDADGEHNGLAAHDGARPQRPAGYKRGARRRGDEGVAMVRDEGAHNAAPLRSAAEGGGEHASTRSQSPEERLADLYNAEV</sequence>
<dbReference type="EnsemblProtists" id="EOD42164">
    <property type="protein sequence ID" value="EOD42164"/>
    <property type="gene ID" value="EMIHUDRAFT_194926"/>
</dbReference>
<keyword evidence="2 6" id="KW-0812">Transmembrane</keyword>
<name>A0A0D3L2C9_EMIH1</name>
<keyword evidence="9" id="KW-1185">Reference proteome</keyword>
<dbReference type="GeneID" id="17287434"/>
<feature type="chain" id="PRO_5044257225" evidence="7">
    <location>
        <begin position="19"/>
        <end position="295"/>
    </location>
</feature>
<reference evidence="8" key="2">
    <citation type="submission" date="2024-10" db="UniProtKB">
        <authorList>
            <consortium name="EnsemblProtists"/>
        </authorList>
    </citation>
    <scope>IDENTIFICATION</scope>
</reference>
<evidence type="ECO:0000256" key="6">
    <source>
        <dbReference type="SAM" id="Phobius"/>
    </source>
</evidence>
<dbReference type="HOGENOM" id="CLU_944691_0_0_1"/>
<evidence type="ECO:0000256" key="3">
    <source>
        <dbReference type="ARBA" id="ARBA00022989"/>
    </source>
</evidence>
<feature type="transmembrane region" description="Helical" evidence="6">
    <location>
        <begin position="124"/>
        <end position="142"/>
    </location>
</feature>
<keyword evidence="7" id="KW-0732">Signal</keyword>
<feature type="transmembrane region" description="Helical" evidence="6">
    <location>
        <begin position="162"/>
        <end position="178"/>
    </location>
</feature>
<keyword evidence="4 6" id="KW-0472">Membrane</keyword>
<dbReference type="GO" id="GO:0015095">
    <property type="term" value="F:magnesium ion transmembrane transporter activity"/>
    <property type="evidence" value="ECO:0007669"/>
    <property type="project" value="InterPro"/>
</dbReference>
<proteinExistence type="predicted"/>
<evidence type="ECO:0000313" key="9">
    <source>
        <dbReference type="Proteomes" id="UP000013827"/>
    </source>
</evidence>
<reference evidence="9" key="1">
    <citation type="journal article" date="2013" name="Nature">
        <title>Pan genome of the phytoplankton Emiliania underpins its global distribution.</title>
        <authorList>
            <person name="Read B.A."/>
            <person name="Kegel J."/>
            <person name="Klute M.J."/>
            <person name="Kuo A."/>
            <person name="Lefebvre S.C."/>
            <person name="Maumus F."/>
            <person name="Mayer C."/>
            <person name="Miller J."/>
            <person name="Monier A."/>
            <person name="Salamov A."/>
            <person name="Young J."/>
            <person name="Aguilar M."/>
            <person name="Claverie J.M."/>
            <person name="Frickenhaus S."/>
            <person name="Gonzalez K."/>
            <person name="Herman E.K."/>
            <person name="Lin Y.C."/>
            <person name="Napier J."/>
            <person name="Ogata H."/>
            <person name="Sarno A.F."/>
            <person name="Shmutz J."/>
            <person name="Schroeder D."/>
            <person name="de Vargas C."/>
            <person name="Verret F."/>
            <person name="von Dassow P."/>
            <person name="Valentin K."/>
            <person name="Van de Peer Y."/>
            <person name="Wheeler G."/>
            <person name="Dacks J.B."/>
            <person name="Delwiche C.F."/>
            <person name="Dyhrman S.T."/>
            <person name="Glockner G."/>
            <person name="John U."/>
            <person name="Richards T."/>
            <person name="Worden A.Z."/>
            <person name="Zhang X."/>
            <person name="Grigoriev I.V."/>
            <person name="Allen A.E."/>
            <person name="Bidle K."/>
            <person name="Borodovsky M."/>
            <person name="Bowler C."/>
            <person name="Brownlee C."/>
            <person name="Cock J.M."/>
            <person name="Elias M."/>
            <person name="Gladyshev V.N."/>
            <person name="Groth M."/>
            <person name="Guda C."/>
            <person name="Hadaegh A."/>
            <person name="Iglesias-Rodriguez M.D."/>
            <person name="Jenkins J."/>
            <person name="Jones B.M."/>
            <person name="Lawson T."/>
            <person name="Leese F."/>
            <person name="Lindquist E."/>
            <person name="Lobanov A."/>
            <person name="Lomsadze A."/>
            <person name="Malik S.B."/>
            <person name="Marsh M.E."/>
            <person name="Mackinder L."/>
            <person name="Mock T."/>
            <person name="Mueller-Roeber B."/>
            <person name="Pagarete A."/>
            <person name="Parker M."/>
            <person name="Probert I."/>
            <person name="Quesneville H."/>
            <person name="Raines C."/>
            <person name="Rensing S.A."/>
            <person name="Riano-Pachon D.M."/>
            <person name="Richier S."/>
            <person name="Rokitta S."/>
            <person name="Shiraiwa Y."/>
            <person name="Soanes D.M."/>
            <person name="van der Giezen M."/>
            <person name="Wahlund T.M."/>
            <person name="Williams B."/>
            <person name="Wilson W."/>
            <person name="Wolfe G."/>
            <person name="Wurch L.L."/>
        </authorList>
    </citation>
    <scope>NUCLEOTIDE SEQUENCE</scope>
</reference>
<feature type="compositionally biased region" description="Basic and acidic residues" evidence="5">
    <location>
        <begin position="245"/>
        <end position="259"/>
    </location>
</feature>
<protein>
    <submittedName>
        <fullName evidence="8">Uncharacterized protein</fullName>
    </submittedName>
</protein>
<feature type="transmembrane region" description="Helical" evidence="6">
    <location>
        <begin position="28"/>
        <end position="46"/>
    </location>
</feature>
<dbReference type="KEGG" id="ehx:EMIHUDRAFT_194926"/>
<comment type="subcellular location">
    <subcellularLocation>
        <location evidence="1">Membrane</location>
        <topology evidence="1">Multi-pass membrane protein</topology>
    </subcellularLocation>
</comment>
<feature type="compositionally biased region" description="Basic and acidic residues" evidence="5">
    <location>
        <begin position="272"/>
        <end position="288"/>
    </location>
</feature>
<dbReference type="InterPro" id="IPR008521">
    <property type="entry name" value="Mg_trans_NIPA"/>
</dbReference>
<evidence type="ECO:0000256" key="4">
    <source>
        <dbReference type="ARBA" id="ARBA00023136"/>
    </source>
</evidence>
<evidence type="ECO:0000256" key="2">
    <source>
        <dbReference type="ARBA" id="ARBA00022692"/>
    </source>
</evidence>